<evidence type="ECO:0000256" key="1">
    <source>
        <dbReference type="SAM" id="Phobius"/>
    </source>
</evidence>
<feature type="transmembrane region" description="Helical" evidence="1">
    <location>
        <begin position="59"/>
        <end position="81"/>
    </location>
</feature>
<feature type="transmembrane region" description="Helical" evidence="1">
    <location>
        <begin position="88"/>
        <end position="107"/>
    </location>
</feature>
<proteinExistence type="predicted"/>
<dbReference type="EMBL" id="CABVHG010000002">
    <property type="protein sequence ID" value="VVM46832.1"/>
    <property type="molecule type" value="Genomic_DNA"/>
</dbReference>
<organism evidence="2">
    <name type="scientific">Pseudomonas fluorescens</name>
    <dbReference type="NCBI Taxonomy" id="294"/>
    <lineage>
        <taxon>Bacteria</taxon>
        <taxon>Pseudomonadati</taxon>
        <taxon>Pseudomonadota</taxon>
        <taxon>Gammaproteobacteria</taxon>
        <taxon>Pseudomonadales</taxon>
        <taxon>Pseudomonadaceae</taxon>
        <taxon>Pseudomonas</taxon>
    </lineage>
</organism>
<sequence>MLRAVVLDGEGAPAVVEVLARMVVEVEGQARLQARVVAFHVGQAGVAAQGGQAGLGEGLAAGVALVAAGVVVAFVVSVLVVEVTGADGVVLQVVVGVGEGVVALHLARAAHLFGVVKAVQGGLGAVAAGERLVVHRAVLMGADGAQAADAVGEPQGMAVGTVLKAVQQAFFGGQAGDEVEVAFAGLDAVLARRVVEAQVGLDLAQALGLEHREDDLGHALALEHPPVRTQAGAGQARLDHGAVAGAAKAGVALAEQADQAVHVAHRGVAPPDSEQRGKVEHAVEVDGRVVAGQLQAQVKGLGQAFFEAELDHLEGIALQGLEGEAQVALAGHGRLLVRAGLVDQPAGVAVFQGATVVGGVADPGNRVAADGHRRRAAGDGGAAAEGVAEPGDGAAVDGEAVGATVDRGRAAGWAVMAVAKQYDGGHIAS</sequence>
<evidence type="ECO:0000313" key="2">
    <source>
        <dbReference type="EMBL" id="VVM46832.1"/>
    </source>
</evidence>
<gene>
    <name evidence="2" type="ORF">PS652_00574</name>
</gene>
<name>A0A5E6PZ76_PSEFL</name>
<keyword evidence="1" id="KW-0472">Membrane</keyword>
<reference evidence="2" key="1">
    <citation type="submission" date="2019-09" db="EMBL/GenBank/DDBJ databases">
        <authorList>
            <person name="Chandra G."/>
            <person name="Truman W A."/>
        </authorList>
    </citation>
    <scope>NUCLEOTIDE SEQUENCE [LARGE SCALE GENOMIC DNA]</scope>
    <source>
        <strain evidence="2">PS652</strain>
    </source>
</reference>
<dbReference type="AlphaFoldDB" id="A0A5E6PZ76"/>
<accession>A0A5E6PZ76</accession>
<keyword evidence="1" id="KW-0812">Transmembrane</keyword>
<keyword evidence="1" id="KW-1133">Transmembrane helix</keyword>
<protein>
    <submittedName>
        <fullName evidence="2">Uncharacterized protein</fullName>
    </submittedName>
</protein>